<comment type="caution">
    <text evidence="1">The sequence shown here is derived from an EMBL/GenBank/DDBJ whole genome shotgun (WGS) entry which is preliminary data.</text>
</comment>
<accession>A0A7C9J2J6</accession>
<dbReference type="AlphaFoldDB" id="A0A7C9J2J6"/>
<evidence type="ECO:0000313" key="2">
    <source>
        <dbReference type="Proteomes" id="UP000479526"/>
    </source>
</evidence>
<evidence type="ECO:0000313" key="1">
    <source>
        <dbReference type="EMBL" id="NAS22485.1"/>
    </source>
</evidence>
<dbReference type="EMBL" id="WXEW01000003">
    <property type="protein sequence ID" value="NAS22485.1"/>
    <property type="molecule type" value="Genomic_DNA"/>
</dbReference>
<dbReference type="Pfam" id="PF13384">
    <property type="entry name" value="HTH_23"/>
    <property type="match status" value="1"/>
</dbReference>
<sequence length="176" mass="20166">MSQTYRAHRRMNAEQRAERAAQAYEMRLQGWTIKAIADELGIAASTTHDLLTEYTAERFDPLAEEYRRLELDRLDDYTRRAYQVLIAEHIVVQHGKVVMDPETGSPMADLAPRLAALDRLLRISERRSCLLSLDAIVKYDVTVTQVDPTDLEIVQILTEARVKDAVEEARLRGEIQ</sequence>
<protein>
    <submittedName>
        <fullName evidence="1">Uncharacterized protein</fullName>
    </submittedName>
</protein>
<proteinExistence type="predicted"/>
<dbReference type="Proteomes" id="UP000479526">
    <property type="component" value="Unassembled WGS sequence"/>
</dbReference>
<reference evidence="1 2" key="1">
    <citation type="submission" date="2020-01" db="EMBL/GenBank/DDBJ databases">
        <title>Herbidospora sp. NEAU-GS84 nov., a novel actinomycete isolated from soil.</title>
        <authorList>
            <person name="Han L."/>
        </authorList>
    </citation>
    <scope>NUCLEOTIDE SEQUENCE [LARGE SCALE GENOMIC DNA]</scope>
    <source>
        <strain evidence="1 2">NEAU-GS84</strain>
    </source>
</reference>
<name>A0A7C9J2J6_9ACTN</name>
<dbReference type="RefSeq" id="WP_161479848.1">
    <property type="nucleotide sequence ID" value="NZ_WXEW01000003.1"/>
</dbReference>
<organism evidence="1 2">
    <name type="scientific">Herbidospora solisilvae</name>
    <dbReference type="NCBI Taxonomy" id="2696284"/>
    <lineage>
        <taxon>Bacteria</taxon>
        <taxon>Bacillati</taxon>
        <taxon>Actinomycetota</taxon>
        <taxon>Actinomycetes</taxon>
        <taxon>Streptosporangiales</taxon>
        <taxon>Streptosporangiaceae</taxon>
        <taxon>Herbidospora</taxon>
    </lineage>
</organism>
<keyword evidence="2" id="KW-1185">Reference proteome</keyword>
<gene>
    <name evidence="1" type="ORF">GT755_12410</name>
</gene>